<dbReference type="OrthoDB" id="1366475at2"/>
<dbReference type="STRING" id="104663.SAMN04488121_10166"/>
<gene>
    <name evidence="1" type="ORF">SAMN04488121_10166</name>
</gene>
<name>A0A1G7GKW4_CHIFI</name>
<evidence type="ECO:0000313" key="2">
    <source>
        <dbReference type="Proteomes" id="UP000199045"/>
    </source>
</evidence>
<protein>
    <submittedName>
        <fullName evidence="1">Motility quorum-sensing regulator, toxin of MqsA</fullName>
    </submittedName>
</protein>
<dbReference type="GO" id="GO:0009372">
    <property type="term" value="P:quorum sensing"/>
    <property type="evidence" value="ECO:0007669"/>
    <property type="project" value="InterPro"/>
</dbReference>
<accession>A0A1G7GKW4</accession>
<proteinExistence type="predicted"/>
<dbReference type="AlphaFoldDB" id="A0A1G7GKW4"/>
<dbReference type="Proteomes" id="UP000199045">
    <property type="component" value="Unassembled WGS sequence"/>
</dbReference>
<organism evidence="1 2">
    <name type="scientific">Chitinophaga filiformis</name>
    <name type="common">Myxococcus filiformis</name>
    <name type="synonym">Flexibacter filiformis</name>
    <dbReference type="NCBI Taxonomy" id="104663"/>
    <lineage>
        <taxon>Bacteria</taxon>
        <taxon>Pseudomonadati</taxon>
        <taxon>Bacteroidota</taxon>
        <taxon>Chitinophagia</taxon>
        <taxon>Chitinophagales</taxon>
        <taxon>Chitinophagaceae</taxon>
        <taxon>Chitinophaga</taxon>
    </lineage>
</organism>
<dbReference type="InterPro" id="IPR038493">
    <property type="entry name" value="MqsR_sf"/>
</dbReference>
<evidence type="ECO:0000313" key="1">
    <source>
        <dbReference type="EMBL" id="SDE88766.1"/>
    </source>
</evidence>
<dbReference type="RefSeq" id="WP_089828252.1">
    <property type="nucleotide sequence ID" value="NZ_FNBN01000001.1"/>
</dbReference>
<dbReference type="EMBL" id="FNBN01000001">
    <property type="protein sequence ID" value="SDE88766.1"/>
    <property type="molecule type" value="Genomic_DNA"/>
</dbReference>
<dbReference type="Gene3D" id="3.30.2310.40">
    <property type="match status" value="1"/>
</dbReference>
<dbReference type="GO" id="GO:0044010">
    <property type="term" value="P:single-species biofilm formation"/>
    <property type="evidence" value="ECO:0007669"/>
    <property type="project" value="InterPro"/>
</dbReference>
<dbReference type="Pfam" id="PF15723">
    <property type="entry name" value="MqsR_toxin"/>
    <property type="match status" value="1"/>
</dbReference>
<sequence length="125" mass="14116">MYTLDSSMQPVKTVEDATALLKDIKKIIATNKIWFNNRSAKNTQSLANLGITVAMQIEIIKDLAPTDYYCGPEPDEKYPDRAVAVFGYDFRGTELYIKFSIGLDGTAVVCLSFHESEYPMQYPFN</sequence>
<dbReference type="GO" id="GO:0017148">
    <property type="term" value="P:negative regulation of translation"/>
    <property type="evidence" value="ECO:0007669"/>
    <property type="project" value="InterPro"/>
</dbReference>
<dbReference type="InterPro" id="IPR031451">
    <property type="entry name" value="MqsR_toxin"/>
</dbReference>
<reference evidence="1 2" key="1">
    <citation type="submission" date="2016-10" db="EMBL/GenBank/DDBJ databases">
        <authorList>
            <person name="de Groot N.N."/>
        </authorList>
    </citation>
    <scope>NUCLEOTIDE SEQUENCE [LARGE SCALE GENOMIC DNA]</scope>
    <source>
        <strain evidence="1 2">DSM 527</strain>
    </source>
</reference>